<reference evidence="2" key="1">
    <citation type="submission" date="2022-07" db="EMBL/GenBank/DDBJ databases">
        <title>Genome Sequence of Leucocoprinus birnbaumii.</title>
        <authorList>
            <person name="Buettner E."/>
        </authorList>
    </citation>
    <scope>NUCLEOTIDE SEQUENCE</scope>
    <source>
        <strain evidence="2">VT141</strain>
    </source>
</reference>
<feature type="compositionally biased region" description="Low complexity" evidence="1">
    <location>
        <begin position="232"/>
        <end position="242"/>
    </location>
</feature>
<dbReference type="Proteomes" id="UP001213000">
    <property type="component" value="Unassembled WGS sequence"/>
</dbReference>
<keyword evidence="3" id="KW-1185">Reference proteome</keyword>
<evidence type="ECO:0000256" key="1">
    <source>
        <dbReference type="SAM" id="MobiDB-lite"/>
    </source>
</evidence>
<feature type="region of interest" description="Disordered" evidence="1">
    <location>
        <begin position="1"/>
        <end position="23"/>
    </location>
</feature>
<protein>
    <submittedName>
        <fullName evidence="2">Uncharacterized protein</fullName>
    </submittedName>
</protein>
<feature type="region of interest" description="Disordered" evidence="1">
    <location>
        <begin position="288"/>
        <end position="421"/>
    </location>
</feature>
<feature type="compositionally biased region" description="Basic residues" evidence="1">
    <location>
        <begin position="325"/>
        <end position="338"/>
    </location>
</feature>
<organism evidence="2 3">
    <name type="scientific">Leucocoprinus birnbaumii</name>
    <dbReference type="NCBI Taxonomy" id="56174"/>
    <lineage>
        <taxon>Eukaryota</taxon>
        <taxon>Fungi</taxon>
        <taxon>Dikarya</taxon>
        <taxon>Basidiomycota</taxon>
        <taxon>Agaricomycotina</taxon>
        <taxon>Agaricomycetes</taxon>
        <taxon>Agaricomycetidae</taxon>
        <taxon>Agaricales</taxon>
        <taxon>Agaricineae</taxon>
        <taxon>Agaricaceae</taxon>
        <taxon>Leucocoprinus</taxon>
    </lineage>
</organism>
<feature type="compositionally biased region" description="Low complexity" evidence="1">
    <location>
        <begin position="182"/>
        <end position="195"/>
    </location>
</feature>
<name>A0AAD5YSD7_9AGAR</name>
<comment type="caution">
    <text evidence="2">The sequence shown here is derived from an EMBL/GenBank/DDBJ whole genome shotgun (WGS) entry which is preliminary data.</text>
</comment>
<accession>A0AAD5YSD7</accession>
<feature type="region of interest" description="Disordered" evidence="1">
    <location>
        <begin position="177"/>
        <end position="246"/>
    </location>
</feature>
<dbReference type="EMBL" id="JANIEX010000197">
    <property type="protein sequence ID" value="KAJ3571203.1"/>
    <property type="molecule type" value="Genomic_DNA"/>
</dbReference>
<evidence type="ECO:0000313" key="2">
    <source>
        <dbReference type="EMBL" id="KAJ3571203.1"/>
    </source>
</evidence>
<feature type="compositionally biased region" description="Polar residues" evidence="1">
    <location>
        <begin position="112"/>
        <end position="127"/>
    </location>
</feature>
<feature type="region of interest" description="Disordered" evidence="1">
    <location>
        <begin position="435"/>
        <end position="461"/>
    </location>
</feature>
<feature type="compositionally biased region" description="Low complexity" evidence="1">
    <location>
        <begin position="296"/>
        <end position="313"/>
    </location>
</feature>
<evidence type="ECO:0000313" key="3">
    <source>
        <dbReference type="Proteomes" id="UP001213000"/>
    </source>
</evidence>
<feature type="region of interest" description="Disordered" evidence="1">
    <location>
        <begin position="103"/>
        <end position="164"/>
    </location>
</feature>
<feature type="compositionally biased region" description="Pro residues" evidence="1">
    <location>
        <begin position="196"/>
        <end position="205"/>
    </location>
</feature>
<feature type="compositionally biased region" description="Acidic residues" evidence="1">
    <location>
        <begin position="345"/>
        <end position="364"/>
    </location>
</feature>
<proteinExistence type="predicted"/>
<gene>
    <name evidence="2" type="ORF">NP233_g3904</name>
</gene>
<feature type="compositionally biased region" description="Polar residues" evidence="1">
    <location>
        <begin position="440"/>
        <end position="454"/>
    </location>
</feature>
<feature type="compositionally biased region" description="Polar residues" evidence="1">
    <location>
        <begin position="380"/>
        <end position="393"/>
    </location>
</feature>
<sequence length="461" mass="49040">MKGCLKQSSRAPSPTAEHTSSVSAATKHVAFDAGLEQVFLADEWDRTPTEPARNLSYQDILELKEIQRSLPRAIQPADLIGSRPAAHYLSTVPIGLLPLLPEADNTPPQPTSPVASTLTFSPNSWRTVRTPAPSIPNPSTQSSTWHPPHLAHLPPARPPIHRPKGRFAFLPLLDSQQDEEASGTTATTPGSRSRTPSPPASPPPSERSSSPDFFDVSHDPPTPSLTNASVDSSPLSRASSCSPEPTFLQLPPSCGHGRFCGIGKKMMTPPTTMSDSESWKNHYDYRRPGFGASRSPVTIVPHTPTTATAPVVPSQDIPPAPSTPTKKKQSSISAKKKNVIVINDIEIELDDDGQDQDDVSDEESNTSGNTPPAKAPSIPNARNANISSLTPSRHFTPLAAAPSPHTTSRQQPPSPTINAHAPICFKRGTAAQMMTACSPPRSSNSAKNGGQRSSPVLVPSA</sequence>
<dbReference type="AlphaFoldDB" id="A0AAD5YSD7"/>